<evidence type="ECO:0000313" key="1">
    <source>
        <dbReference type="EMBL" id="TCC35277.1"/>
    </source>
</evidence>
<protein>
    <submittedName>
        <fullName evidence="1">Copper chaperone PCu(A)C</fullName>
    </submittedName>
</protein>
<proteinExistence type="predicted"/>
<name>A0A4R0IQJ0_9ACTN</name>
<dbReference type="EMBL" id="SJKD01000017">
    <property type="protein sequence ID" value="TCC35277.1"/>
    <property type="molecule type" value="Genomic_DNA"/>
</dbReference>
<dbReference type="AlphaFoldDB" id="A0A4R0IQJ0"/>
<dbReference type="InterPro" id="IPR007410">
    <property type="entry name" value="LpqE-like"/>
</dbReference>
<dbReference type="SUPFAM" id="SSF110087">
    <property type="entry name" value="DR1885-like metal-binding protein"/>
    <property type="match status" value="1"/>
</dbReference>
<sequence length="189" mass="19641">MNSSAALLRRHTRRRPDGGTMTIIKRGRTAIRWLPVLLALLTVAGCGSIPPFQDLPAGGVDAESGRVVIDDIWVDGPHGITAGGSAPLRLAITNESPTADTLVGVSTPIAERVVLEQGGHPVAGIALPASGFVDLEWRTGVELEGLRTSLIPGTYVPVTLRFAHATPVTVRTAIGPLAAPEPQNPATSA</sequence>
<dbReference type="Pfam" id="PF04314">
    <property type="entry name" value="PCuAC"/>
    <property type="match status" value="1"/>
</dbReference>
<keyword evidence="2" id="KW-1185">Reference proteome</keyword>
<dbReference type="Gene3D" id="2.60.40.1890">
    <property type="entry name" value="PCu(A)C copper chaperone"/>
    <property type="match status" value="1"/>
</dbReference>
<gene>
    <name evidence="1" type="ORF">E0H75_41570</name>
</gene>
<dbReference type="Proteomes" id="UP000293342">
    <property type="component" value="Unassembled WGS sequence"/>
</dbReference>
<reference evidence="1 2" key="1">
    <citation type="submission" date="2019-02" db="EMBL/GenBank/DDBJ databases">
        <title>Kribbella capetownensis sp. nov. and Kribbella speibonae sp. nov., isolated from soil.</title>
        <authorList>
            <person name="Curtis S.M."/>
            <person name="Norton I."/>
            <person name="Everest G.J."/>
            <person name="Meyers P.R."/>
        </authorList>
    </citation>
    <scope>NUCLEOTIDE SEQUENCE [LARGE SCALE GENOMIC DNA]</scope>
    <source>
        <strain evidence="1 2">YM53</strain>
    </source>
</reference>
<evidence type="ECO:0000313" key="2">
    <source>
        <dbReference type="Proteomes" id="UP000293342"/>
    </source>
</evidence>
<dbReference type="OrthoDB" id="9796962at2"/>
<organism evidence="1 2">
    <name type="scientific">Kribbella capetownensis</name>
    <dbReference type="NCBI Taxonomy" id="1572659"/>
    <lineage>
        <taxon>Bacteria</taxon>
        <taxon>Bacillati</taxon>
        <taxon>Actinomycetota</taxon>
        <taxon>Actinomycetes</taxon>
        <taxon>Propionibacteriales</taxon>
        <taxon>Kribbellaceae</taxon>
        <taxon>Kribbella</taxon>
    </lineage>
</organism>
<comment type="caution">
    <text evidence="1">The sequence shown here is derived from an EMBL/GenBank/DDBJ whole genome shotgun (WGS) entry which is preliminary data.</text>
</comment>
<dbReference type="InterPro" id="IPR036182">
    <property type="entry name" value="PCuAC_sf"/>
</dbReference>
<accession>A0A4R0IQJ0</accession>